<organism evidence="2 3">
    <name type="scientific">Caerostris darwini</name>
    <dbReference type="NCBI Taxonomy" id="1538125"/>
    <lineage>
        <taxon>Eukaryota</taxon>
        <taxon>Metazoa</taxon>
        <taxon>Ecdysozoa</taxon>
        <taxon>Arthropoda</taxon>
        <taxon>Chelicerata</taxon>
        <taxon>Arachnida</taxon>
        <taxon>Araneae</taxon>
        <taxon>Araneomorphae</taxon>
        <taxon>Entelegynae</taxon>
        <taxon>Araneoidea</taxon>
        <taxon>Araneidae</taxon>
        <taxon>Caerostris</taxon>
    </lineage>
</organism>
<reference evidence="2 3" key="1">
    <citation type="submission" date="2021-06" db="EMBL/GenBank/DDBJ databases">
        <title>Caerostris darwini draft genome.</title>
        <authorList>
            <person name="Kono N."/>
            <person name="Arakawa K."/>
        </authorList>
    </citation>
    <scope>NUCLEOTIDE SEQUENCE [LARGE SCALE GENOMIC DNA]</scope>
</reference>
<proteinExistence type="predicted"/>
<protein>
    <submittedName>
        <fullName evidence="2">Uncharacterized protein</fullName>
    </submittedName>
</protein>
<feature type="compositionally biased region" description="Low complexity" evidence="1">
    <location>
        <begin position="31"/>
        <end position="41"/>
    </location>
</feature>
<evidence type="ECO:0000256" key="1">
    <source>
        <dbReference type="SAM" id="MobiDB-lite"/>
    </source>
</evidence>
<evidence type="ECO:0000313" key="3">
    <source>
        <dbReference type="Proteomes" id="UP001054837"/>
    </source>
</evidence>
<name>A0AAV4SK33_9ARAC</name>
<accession>A0AAV4SK33</accession>
<feature type="region of interest" description="Disordered" evidence="1">
    <location>
        <begin position="27"/>
        <end position="50"/>
    </location>
</feature>
<sequence length="212" mass="23432">MEVWNCEFCKAYVTNFEVHYCSNFGNQQRQSSSSHPGSNSSNLVQDNDSRSALPMNYDAAMDFLFPGILQGEENQTESAYSLQPSEDNSAIINQNPPFCEAWNPNPDVNSTLPVAEPCVLPGFQQTFGRRNTASNQLTQYPNVPSQMQCSGIFHMDEIPSHFVSDSNESGNASNNQLSQYYDTSLGIPISAVQVAQYNPMDPIPPTDAVFPI</sequence>
<dbReference type="EMBL" id="BPLQ01008096">
    <property type="protein sequence ID" value="GIY34793.1"/>
    <property type="molecule type" value="Genomic_DNA"/>
</dbReference>
<dbReference type="Proteomes" id="UP001054837">
    <property type="component" value="Unassembled WGS sequence"/>
</dbReference>
<comment type="caution">
    <text evidence="2">The sequence shown here is derived from an EMBL/GenBank/DDBJ whole genome shotgun (WGS) entry which is preliminary data.</text>
</comment>
<evidence type="ECO:0000313" key="2">
    <source>
        <dbReference type="EMBL" id="GIY34793.1"/>
    </source>
</evidence>
<gene>
    <name evidence="2" type="ORF">CDAR_46821</name>
</gene>
<keyword evidence="3" id="KW-1185">Reference proteome</keyword>
<dbReference type="AlphaFoldDB" id="A0AAV4SK33"/>